<evidence type="ECO:0000256" key="3">
    <source>
        <dbReference type="ARBA" id="ARBA00022676"/>
    </source>
</evidence>
<keyword evidence="5 9" id="KW-0812">Transmembrane</keyword>
<evidence type="ECO:0008006" key="14">
    <source>
        <dbReference type="Google" id="ProtNLM"/>
    </source>
</evidence>
<dbReference type="GO" id="GO:0010041">
    <property type="term" value="P:response to iron(III) ion"/>
    <property type="evidence" value="ECO:0007669"/>
    <property type="project" value="TreeGrafter"/>
</dbReference>
<feature type="transmembrane region" description="Helical" evidence="9">
    <location>
        <begin position="389"/>
        <end position="408"/>
    </location>
</feature>
<name>A0A1J7C5R4_9ACTN</name>
<proteinExistence type="predicted"/>
<keyword evidence="3" id="KW-0328">Glycosyltransferase</keyword>
<keyword evidence="6 9" id="KW-1133">Transmembrane helix</keyword>
<evidence type="ECO:0000256" key="5">
    <source>
        <dbReference type="ARBA" id="ARBA00022692"/>
    </source>
</evidence>
<feature type="region of interest" description="Disordered" evidence="8">
    <location>
        <begin position="547"/>
        <end position="578"/>
    </location>
</feature>
<evidence type="ECO:0000256" key="2">
    <source>
        <dbReference type="ARBA" id="ARBA00022475"/>
    </source>
</evidence>
<dbReference type="EMBL" id="MLCF01000070">
    <property type="protein sequence ID" value="OIV36888.1"/>
    <property type="molecule type" value="Genomic_DNA"/>
</dbReference>
<comment type="subcellular location">
    <subcellularLocation>
        <location evidence="1">Cell membrane</location>
        <topology evidence="1">Multi-pass membrane protein</topology>
    </subcellularLocation>
</comment>
<evidence type="ECO:0000256" key="9">
    <source>
        <dbReference type="SAM" id="Phobius"/>
    </source>
</evidence>
<evidence type="ECO:0000313" key="12">
    <source>
        <dbReference type="EMBL" id="OIV36888.1"/>
    </source>
</evidence>
<feature type="transmembrane region" description="Helical" evidence="9">
    <location>
        <begin position="140"/>
        <end position="159"/>
    </location>
</feature>
<evidence type="ECO:0000256" key="8">
    <source>
        <dbReference type="SAM" id="MobiDB-lite"/>
    </source>
</evidence>
<evidence type="ECO:0000256" key="1">
    <source>
        <dbReference type="ARBA" id="ARBA00004651"/>
    </source>
</evidence>
<evidence type="ECO:0000259" key="10">
    <source>
        <dbReference type="Pfam" id="PF13231"/>
    </source>
</evidence>
<dbReference type="InterPro" id="IPR050297">
    <property type="entry name" value="LipidA_mod_glycosyltrf_83"/>
</dbReference>
<feature type="domain" description="Putative mannosyltransferase YkcA/B-like C-terminal" evidence="11">
    <location>
        <begin position="610"/>
        <end position="693"/>
    </location>
</feature>
<dbReference type="Pfam" id="PF13231">
    <property type="entry name" value="PMT_2"/>
    <property type="match status" value="1"/>
</dbReference>
<accession>A0A1J7C5R4</accession>
<dbReference type="InterPro" id="IPR056785">
    <property type="entry name" value="YkcA/B-like_C"/>
</dbReference>
<evidence type="ECO:0000256" key="4">
    <source>
        <dbReference type="ARBA" id="ARBA00022679"/>
    </source>
</evidence>
<feature type="transmembrane region" description="Helical" evidence="9">
    <location>
        <begin position="235"/>
        <end position="252"/>
    </location>
</feature>
<feature type="compositionally biased region" description="Low complexity" evidence="8">
    <location>
        <begin position="558"/>
        <end position="578"/>
    </location>
</feature>
<keyword evidence="7 9" id="KW-0472">Membrane</keyword>
<protein>
    <recommendedName>
        <fullName evidence="14">Glycosyl transferase</fullName>
    </recommendedName>
</protein>
<dbReference type="STRING" id="1428644.BIV57_13790"/>
<feature type="transmembrane region" description="Helical" evidence="9">
    <location>
        <begin position="212"/>
        <end position="228"/>
    </location>
</feature>
<reference evidence="12 13" key="1">
    <citation type="submission" date="2016-10" db="EMBL/GenBank/DDBJ databases">
        <title>Genome sequence of Streptomyces gilvigriseus MUSC 26.</title>
        <authorList>
            <person name="Lee L.-H."/>
            <person name="Ser H.-L."/>
        </authorList>
    </citation>
    <scope>NUCLEOTIDE SEQUENCE [LARGE SCALE GENOMIC DNA]</scope>
    <source>
        <strain evidence="12 13">MUSC 26</strain>
    </source>
</reference>
<feature type="transmembrane region" description="Helical" evidence="9">
    <location>
        <begin position="357"/>
        <end position="377"/>
    </location>
</feature>
<evidence type="ECO:0000259" key="11">
    <source>
        <dbReference type="Pfam" id="PF24878"/>
    </source>
</evidence>
<gene>
    <name evidence="12" type="ORF">BIV57_13790</name>
</gene>
<evidence type="ECO:0000256" key="7">
    <source>
        <dbReference type="ARBA" id="ARBA00023136"/>
    </source>
</evidence>
<dbReference type="PANTHER" id="PTHR33908">
    <property type="entry name" value="MANNOSYLTRANSFERASE YKCB-RELATED"/>
    <property type="match status" value="1"/>
</dbReference>
<dbReference type="InterPro" id="IPR038731">
    <property type="entry name" value="RgtA/B/C-like"/>
</dbReference>
<evidence type="ECO:0000256" key="6">
    <source>
        <dbReference type="ARBA" id="ARBA00022989"/>
    </source>
</evidence>
<dbReference type="GO" id="GO:0009103">
    <property type="term" value="P:lipopolysaccharide biosynthetic process"/>
    <property type="evidence" value="ECO:0007669"/>
    <property type="project" value="UniProtKB-ARBA"/>
</dbReference>
<feature type="transmembrane region" description="Helical" evidence="9">
    <location>
        <begin position="110"/>
        <end position="128"/>
    </location>
</feature>
<dbReference type="GO" id="GO:0005886">
    <property type="term" value="C:plasma membrane"/>
    <property type="evidence" value="ECO:0007669"/>
    <property type="project" value="UniProtKB-SubCell"/>
</dbReference>
<feature type="transmembrane region" description="Helical" evidence="9">
    <location>
        <begin position="498"/>
        <end position="519"/>
    </location>
</feature>
<feature type="transmembrane region" description="Helical" evidence="9">
    <location>
        <begin position="470"/>
        <end position="491"/>
    </location>
</feature>
<keyword evidence="13" id="KW-1185">Reference proteome</keyword>
<dbReference type="PANTHER" id="PTHR33908:SF3">
    <property type="entry name" value="UNDECAPRENYL PHOSPHATE-ALPHA-4-AMINO-4-DEOXY-L-ARABINOSE ARABINOSYL TRANSFERASE"/>
    <property type="match status" value="1"/>
</dbReference>
<organism evidence="12 13">
    <name type="scientific">Mangrovactinospora gilvigrisea</name>
    <dbReference type="NCBI Taxonomy" id="1428644"/>
    <lineage>
        <taxon>Bacteria</taxon>
        <taxon>Bacillati</taxon>
        <taxon>Actinomycetota</taxon>
        <taxon>Actinomycetes</taxon>
        <taxon>Kitasatosporales</taxon>
        <taxon>Streptomycetaceae</taxon>
        <taxon>Mangrovactinospora</taxon>
    </lineage>
</organism>
<dbReference type="GO" id="GO:0016763">
    <property type="term" value="F:pentosyltransferase activity"/>
    <property type="evidence" value="ECO:0007669"/>
    <property type="project" value="TreeGrafter"/>
</dbReference>
<keyword evidence="4" id="KW-0808">Transferase</keyword>
<feature type="compositionally biased region" description="Low complexity" evidence="8">
    <location>
        <begin position="16"/>
        <end position="28"/>
    </location>
</feature>
<feature type="domain" description="Glycosyltransferase RgtA/B/C/D-like" evidence="10">
    <location>
        <begin position="90"/>
        <end position="243"/>
    </location>
</feature>
<feature type="region of interest" description="Disordered" evidence="8">
    <location>
        <begin position="1"/>
        <end position="28"/>
    </location>
</feature>
<feature type="transmembrane region" description="Helical" evidence="9">
    <location>
        <begin position="443"/>
        <end position="464"/>
    </location>
</feature>
<evidence type="ECO:0000313" key="13">
    <source>
        <dbReference type="Proteomes" id="UP000243342"/>
    </source>
</evidence>
<comment type="caution">
    <text evidence="12">The sequence shown here is derived from an EMBL/GenBank/DDBJ whole genome shotgun (WGS) entry which is preliminary data.</text>
</comment>
<dbReference type="Pfam" id="PF24878">
    <property type="entry name" value="YkcB_C"/>
    <property type="match status" value="1"/>
</dbReference>
<sequence>MLNVSETWAAPVGSRTSGPAAEEASTAAGDAPWTRPALGAILVLAAALYGWGLPHAATNSFYSAAAYSAAHSWKAWFYGSLDPASFITVDKPPLSTMAQGLSVRVFGMGTWQMVLPSVLAGVGSVAVLHGAVRRAFGRRAGLVAALVLALTPITVAITRDNNPDPLMMFLTVCGLWALVRLFEDGRWRWALLFGAFFGLAFLAKMLQAFVPLPALVGAYLYAGPGGWWRRVRQMLAAGGALVVAGFWWPFAVDLTPAASRPYIGGSGATNSAWNLVIGYNGLSRVLGRGVGGSLTGGRGGGFGGGPAAGSAARSAAGSTARHFPGGGKGFHGGGGGGAFGGGSGLGRMFEQTLGGQISWLLPLAAVCLVGGLVLLGRHATTARTATQRGALIACGGWTVLGFAVFSFMNGTMHPYYTTLLAPGIAGTVAIGGRLLVRACRASLLWALVTVAGLLATAAWAIVVLQRTPDWQPWLTPAVALLAVVGTVGVLAGRPRRRMILAGAAVGLAATLLGPAAYAVDAAGSTATSGQGGSNPLAGPATGRGGFAGGGIRIGNRPGAGTSRSAQAQAQARAQTQARAGRRFGGGAFGGGAFGGGFGGGRDGGTVSAAVVKYLTEHRDGARWILAVGTSQQAAQLILSTHQPVVSMFGFTGSDSAMTASRMAELARSGELRYVELGGGRGGNASVDAWVQAHGTKVDVAGTTLYRLS</sequence>
<feature type="transmembrane region" description="Helical" evidence="9">
    <location>
        <begin position="414"/>
        <end position="436"/>
    </location>
</feature>
<dbReference type="Proteomes" id="UP000243342">
    <property type="component" value="Unassembled WGS sequence"/>
</dbReference>
<dbReference type="AlphaFoldDB" id="A0A1J7C5R4"/>
<keyword evidence="2" id="KW-1003">Cell membrane</keyword>